<evidence type="ECO:0000313" key="3">
    <source>
        <dbReference type="EMBL" id="QHT38348.1"/>
    </source>
</evidence>
<proteinExistence type="predicted"/>
<name>A0A6C0F9J0_9ZZZZ</name>
<accession>A0A6C0F9J0</accession>
<feature type="transmembrane region" description="Helical" evidence="2">
    <location>
        <begin position="210"/>
        <end position="228"/>
    </location>
</feature>
<evidence type="ECO:0000256" key="1">
    <source>
        <dbReference type="SAM" id="MobiDB-lite"/>
    </source>
</evidence>
<keyword evidence="2" id="KW-0472">Membrane</keyword>
<feature type="region of interest" description="Disordered" evidence="1">
    <location>
        <begin position="56"/>
        <end position="83"/>
    </location>
</feature>
<reference evidence="3" key="1">
    <citation type="journal article" date="2020" name="Nature">
        <title>Giant virus diversity and host interactions through global metagenomics.</title>
        <authorList>
            <person name="Schulz F."/>
            <person name="Roux S."/>
            <person name="Paez-Espino D."/>
            <person name="Jungbluth S."/>
            <person name="Walsh D.A."/>
            <person name="Denef V.J."/>
            <person name="McMahon K.D."/>
            <person name="Konstantinidis K.T."/>
            <person name="Eloe-Fadrosh E.A."/>
            <person name="Kyrpides N.C."/>
            <person name="Woyke T."/>
        </authorList>
    </citation>
    <scope>NUCLEOTIDE SEQUENCE</scope>
    <source>
        <strain evidence="3">GVMAG-S-ERX556101-89</strain>
    </source>
</reference>
<feature type="compositionally biased region" description="Basic and acidic residues" evidence="1">
    <location>
        <begin position="64"/>
        <end position="78"/>
    </location>
</feature>
<keyword evidence="2" id="KW-1133">Transmembrane helix</keyword>
<organism evidence="3">
    <name type="scientific">viral metagenome</name>
    <dbReference type="NCBI Taxonomy" id="1070528"/>
    <lineage>
        <taxon>unclassified sequences</taxon>
        <taxon>metagenomes</taxon>
        <taxon>organismal metagenomes</taxon>
    </lineage>
</organism>
<sequence length="240" mass="26773">MNTIHQSDSSSKAFTSIKKTFDNLAENEDFKKLQRKFEDLSGNILIREKLKDLSGNTPLQPHTLKKDDLKHESQHYGDYENDPEEGFTSISSLAETLGINALGELLETFIMSPEFAGTIKSAITPFITMLVNTLVYNDPGVEARDAAYVPDDKLYDSYVCYDKNGKCKCADGCNLNKGLFGQLVKTLTGKEMFGDGNNMGLVDYYVKAKMMFVAILIAGIIWQILSIIKRISLFILGRPS</sequence>
<dbReference type="AlphaFoldDB" id="A0A6C0F9J0"/>
<protein>
    <submittedName>
        <fullName evidence="3">Uncharacterized protein</fullName>
    </submittedName>
</protein>
<keyword evidence="2" id="KW-0812">Transmembrane</keyword>
<dbReference type="EMBL" id="MN738829">
    <property type="protein sequence ID" value="QHT38348.1"/>
    <property type="molecule type" value="Genomic_DNA"/>
</dbReference>
<evidence type="ECO:0000256" key="2">
    <source>
        <dbReference type="SAM" id="Phobius"/>
    </source>
</evidence>